<accession>A0A1I5ZYP8</accession>
<feature type="domain" description="DUF4468" evidence="1">
    <location>
        <begin position="23"/>
        <end position="102"/>
    </location>
</feature>
<dbReference type="AlphaFoldDB" id="A0A1I5ZYP8"/>
<dbReference type="Pfam" id="PF14730">
    <property type="entry name" value="DUF4468"/>
    <property type="match status" value="1"/>
</dbReference>
<evidence type="ECO:0000259" key="1">
    <source>
        <dbReference type="Pfam" id="PF14730"/>
    </source>
</evidence>
<dbReference type="InterPro" id="IPR027823">
    <property type="entry name" value="DUF4468"/>
</dbReference>
<dbReference type="Gene3D" id="3.30.530.80">
    <property type="match status" value="1"/>
</dbReference>
<gene>
    <name evidence="2" type="ORF">SAMN04515668_3310</name>
</gene>
<proteinExistence type="predicted"/>
<evidence type="ECO:0000313" key="3">
    <source>
        <dbReference type="Proteomes" id="UP000199029"/>
    </source>
</evidence>
<evidence type="ECO:0000313" key="2">
    <source>
        <dbReference type="EMBL" id="SFQ61463.1"/>
    </source>
</evidence>
<organism evidence="2 3">
    <name type="scientific">Hymenobacter arizonensis</name>
    <name type="common">Siccationidurans arizonensis</name>
    <dbReference type="NCBI Taxonomy" id="1227077"/>
    <lineage>
        <taxon>Bacteria</taxon>
        <taxon>Pseudomonadati</taxon>
        <taxon>Bacteroidota</taxon>
        <taxon>Cytophagia</taxon>
        <taxon>Cytophagales</taxon>
        <taxon>Hymenobacteraceae</taxon>
        <taxon>Hymenobacter</taxon>
    </lineage>
</organism>
<dbReference type="Proteomes" id="UP000199029">
    <property type="component" value="Unassembled WGS sequence"/>
</dbReference>
<name>A0A1I5ZYP8_HYMAR</name>
<dbReference type="EMBL" id="FOXS01000004">
    <property type="protein sequence ID" value="SFQ61463.1"/>
    <property type="molecule type" value="Genomic_DNA"/>
</dbReference>
<sequence length="168" mass="18924">MAVVETTPGLPIDPATQRIVLSTVVAVPGATQQQLYDRAAHWIANEAETRPSAFQVYNPTQGKIMVEGIVHANQDYHQDYVSYTLSVYVKEGRYRVVATNLRRHSTPTGTTTGYSGDYVRAPLERNQIVSMSDKQWRNYKLAIAQLLRQNFAQLQATMTSSHKDFSDF</sequence>
<reference evidence="3" key="1">
    <citation type="submission" date="2016-10" db="EMBL/GenBank/DDBJ databases">
        <authorList>
            <person name="Varghese N."/>
            <person name="Submissions S."/>
        </authorList>
    </citation>
    <scope>NUCLEOTIDE SEQUENCE [LARGE SCALE GENOMIC DNA]</scope>
    <source>
        <strain evidence="3">OR362-8,ATCC BAA-1266,JCM 13504</strain>
    </source>
</reference>
<protein>
    <recommendedName>
        <fullName evidence="1">DUF4468 domain-containing protein</fullName>
    </recommendedName>
</protein>
<keyword evidence="3" id="KW-1185">Reference proteome</keyword>
<dbReference type="STRING" id="1227077.SAMN04515668_3310"/>